<dbReference type="PANTHER" id="PTHR45453">
    <property type="entry name" value="PHOSPHATE REGULON SENSOR PROTEIN PHOR"/>
    <property type="match status" value="1"/>
</dbReference>
<keyword evidence="9" id="KW-0472">Membrane</keyword>
<comment type="subcellular location">
    <subcellularLocation>
        <location evidence="2">Cell membrane</location>
    </subcellularLocation>
</comment>
<evidence type="ECO:0000256" key="8">
    <source>
        <dbReference type="ARBA" id="ARBA00039401"/>
    </source>
</evidence>
<proteinExistence type="predicted"/>
<sequence length="454" mass="49517">MVFIMVHVWARRTGVGMGKLWDNGGMGFSSADWHTVPMMILVVAGIVVAVASVVACVCNGGVARLLEQDRERGFFWFSRRRADDGDAEDDLDDSTQALLAMLPTASAVVDAHDSVIRASSAAYTLGVVRDESICNDEILAAVHEVRRTGVRKQLDVTTQTAEQRIVSPQADTCSADAGLQNIRVIHGVSRPNWLKVTVGNINDRFIVVMLDDVSEAIRFAQVRESFIQNVSEQLIEPSHALEQLADSLEHDDLDRDEVRRDAVEVRTACRHMEHMVSDLLLLIKVQEPIVASGHNRMNVMEQLRDVVDSHREMASTAGVSLELSGDESLTIHGEPDQFKAAVSKLVENAVGYSPQGAVVAISVKRSDDGNDAAVSVIDRGCGIAKTEQNRIFERFYRGSHQTERTRHGIGLGLAIVKHVALTHHGNVSVWSVPGQGSTFTMTIPLAAQSQSTAS</sequence>
<accession>A0A086ZIJ9</accession>
<dbReference type="PRINTS" id="PR00344">
    <property type="entry name" value="BCTRLSENSOR"/>
</dbReference>
<feature type="domain" description="Histidine kinase" evidence="10">
    <location>
        <begin position="229"/>
        <end position="447"/>
    </location>
</feature>
<evidence type="ECO:0000256" key="7">
    <source>
        <dbReference type="ARBA" id="ARBA00023012"/>
    </source>
</evidence>
<evidence type="ECO:0000313" key="12">
    <source>
        <dbReference type="Proteomes" id="UP000029093"/>
    </source>
</evidence>
<comment type="caution">
    <text evidence="11">The sequence shown here is derived from an EMBL/GenBank/DDBJ whole genome shotgun (WGS) entry which is preliminary data.</text>
</comment>
<evidence type="ECO:0000256" key="4">
    <source>
        <dbReference type="ARBA" id="ARBA00022553"/>
    </source>
</evidence>
<keyword evidence="9" id="KW-0812">Transmembrane</keyword>
<dbReference type="EC" id="2.7.13.3" evidence="3"/>
<dbReference type="SUPFAM" id="SSF47384">
    <property type="entry name" value="Homodimeric domain of signal transducing histidine kinase"/>
    <property type="match status" value="1"/>
</dbReference>
<dbReference type="Pfam" id="PF02518">
    <property type="entry name" value="HATPase_c"/>
    <property type="match status" value="1"/>
</dbReference>
<dbReference type="Gene3D" id="1.10.287.130">
    <property type="match status" value="1"/>
</dbReference>
<dbReference type="SUPFAM" id="SSF55874">
    <property type="entry name" value="ATPase domain of HSP90 chaperone/DNA topoisomerase II/histidine kinase"/>
    <property type="match status" value="1"/>
</dbReference>
<dbReference type="InterPro" id="IPR036890">
    <property type="entry name" value="HATPase_C_sf"/>
</dbReference>
<dbReference type="GO" id="GO:0000155">
    <property type="term" value="F:phosphorelay sensor kinase activity"/>
    <property type="evidence" value="ECO:0007669"/>
    <property type="project" value="InterPro"/>
</dbReference>
<gene>
    <name evidence="11" type="ORF">BBOU_1440</name>
</gene>
<reference evidence="11 12" key="1">
    <citation type="submission" date="2014-03" db="EMBL/GenBank/DDBJ databases">
        <title>Genomics of Bifidobacteria.</title>
        <authorList>
            <person name="Ventura M."/>
            <person name="Milani C."/>
            <person name="Lugli G.A."/>
        </authorList>
    </citation>
    <scope>NUCLEOTIDE SEQUENCE [LARGE SCALE GENOMIC DNA]</scope>
    <source>
        <strain evidence="11 12">LMG 10736</strain>
    </source>
</reference>
<evidence type="ECO:0000313" key="11">
    <source>
        <dbReference type="EMBL" id="KFI46349.1"/>
    </source>
</evidence>
<dbReference type="PROSITE" id="PS50109">
    <property type="entry name" value="HIS_KIN"/>
    <property type="match status" value="1"/>
</dbReference>
<keyword evidence="9" id="KW-1133">Transmembrane helix</keyword>
<dbReference type="Gene3D" id="3.30.565.10">
    <property type="entry name" value="Histidine kinase-like ATPase, C-terminal domain"/>
    <property type="match status" value="1"/>
</dbReference>
<keyword evidence="5 11" id="KW-0808">Transferase</keyword>
<dbReference type="GO" id="GO:0016036">
    <property type="term" value="P:cellular response to phosphate starvation"/>
    <property type="evidence" value="ECO:0007669"/>
    <property type="project" value="TreeGrafter"/>
</dbReference>
<keyword evidence="6" id="KW-0418">Kinase</keyword>
<evidence type="ECO:0000256" key="3">
    <source>
        <dbReference type="ARBA" id="ARBA00012438"/>
    </source>
</evidence>
<dbReference type="GO" id="GO:0005886">
    <property type="term" value="C:plasma membrane"/>
    <property type="evidence" value="ECO:0007669"/>
    <property type="project" value="UniProtKB-SubCell"/>
</dbReference>
<protein>
    <recommendedName>
        <fullName evidence="8">Sensor-like histidine kinase SenX3</fullName>
        <ecNumber evidence="3">2.7.13.3</ecNumber>
    </recommendedName>
</protein>
<keyword evidence="12" id="KW-1185">Reference proteome</keyword>
<dbReference type="InterPro" id="IPR004358">
    <property type="entry name" value="Sig_transdc_His_kin-like_C"/>
</dbReference>
<name>A0A086ZIJ9_9BIFI</name>
<evidence type="ECO:0000256" key="9">
    <source>
        <dbReference type="SAM" id="Phobius"/>
    </source>
</evidence>
<dbReference type="AlphaFoldDB" id="A0A086ZIJ9"/>
<dbReference type="InterPro" id="IPR036097">
    <property type="entry name" value="HisK_dim/P_sf"/>
</dbReference>
<dbReference type="InterPro" id="IPR005467">
    <property type="entry name" value="His_kinase_dom"/>
</dbReference>
<dbReference type="InterPro" id="IPR050351">
    <property type="entry name" value="BphY/WalK/GraS-like"/>
</dbReference>
<evidence type="ECO:0000256" key="5">
    <source>
        <dbReference type="ARBA" id="ARBA00022679"/>
    </source>
</evidence>
<dbReference type="SMART" id="SM00387">
    <property type="entry name" value="HATPase_c"/>
    <property type="match status" value="1"/>
</dbReference>
<dbReference type="FunFam" id="3.30.565.10:FF:000006">
    <property type="entry name" value="Sensor histidine kinase WalK"/>
    <property type="match status" value="1"/>
</dbReference>
<dbReference type="EMBL" id="JGYQ01000016">
    <property type="protein sequence ID" value="KFI46349.1"/>
    <property type="molecule type" value="Genomic_DNA"/>
</dbReference>
<evidence type="ECO:0000256" key="1">
    <source>
        <dbReference type="ARBA" id="ARBA00000085"/>
    </source>
</evidence>
<evidence type="ECO:0000256" key="6">
    <source>
        <dbReference type="ARBA" id="ARBA00022777"/>
    </source>
</evidence>
<dbReference type="CDD" id="cd00075">
    <property type="entry name" value="HATPase"/>
    <property type="match status" value="1"/>
</dbReference>
<keyword evidence="4" id="KW-0597">Phosphoprotein</keyword>
<organism evidence="11 12">
    <name type="scientific">Bifidobacterium boum</name>
    <dbReference type="NCBI Taxonomy" id="78343"/>
    <lineage>
        <taxon>Bacteria</taxon>
        <taxon>Bacillati</taxon>
        <taxon>Actinomycetota</taxon>
        <taxon>Actinomycetes</taxon>
        <taxon>Bifidobacteriales</taxon>
        <taxon>Bifidobacteriaceae</taxon>
        <taxon>Bifidobacterium</taxon>
    </lineage>
</organism>
<evidence type="ECO:0000259" key="10">
    <source>
        <dbReference type="PROSITE" id="PS50109"/>
    </source>
</evidence>
<keyword evidence="7" id="KW-0902">Two-component regulatory system</keyword>
<dbReference type="GO" id="GO:0004721">
    <property type="term" value="F:phosphoprotein phosphatase activity"/>
    <property type="evidence" value="ECO:0007669"/>
    <property type="project" value="TreeGrafter"/>
</dbReference>
<dbReference type="Proteomes" id="UP000029093">
    <property type="component" value="Unassembled WGS sequence"/>
</dbReference>
<comment type="catalytic activity">
    <reaction evidence="1">
        <text>ATP + protein L-histidine = ADP + protein N-phospho-L-histidine.</text>
        <dbReference type="EC" id="2.7.13.3"/>
    </reaction>
</comment>
<dbReference type="PANTHER" id="PTHR45453:SF1">
    <property type="entry name" value="PHOSPHATE REGULON SENSOR PROTEIN PHOR"/>
    <property type="match status" value="1"/>
</dbReference>
<evidence type="ECO:0000256" key="2">
    <source>
        <dbReference type="ARBA" id="ARBA00004236"/>
    </source>
</evidence>
<feature type="transmembrane region" description="Helical" evidence="9">
    <location>
        <begin position="38"/>
        <end position="62"/>
    </location>
</feature>
<dbReference type="InterPro" id="IPR003594">
    <property type="entry name" value="HATPase_dom"/>
</dbReference>